<sequence>MNTHTTTAPTFFDRPTAQAAIDALKAALGGIDIGFKIEPGKGSFSHDEVTVQIKMRIPGAADPTRVLLEKMCRAYGFDPDASLSAIDLGSYKLVEYYPRSPKYPWGVVTAAGKRYKLPHQSVVTAMAKRRQD</sequence>
<proteinExistence type="predicted"/>
<protein>
    <submittedName>
        <fullName evidence="1">Uncharacterized protein</fullName>
    </submittedName>
</protein>
<name>A0ABT0EST5_9PSED</name>
<dbReference type="Proteomes" id="UP001299876">
    <property type="component" value="Unassembled WGS sequence"/>
</dbReference>
<evidence type="ECO:0000313" key="1">
    <source>
        <dbReference type="EMBL" id="MCK1788798.1"/>
    </source>
</evidence>
<dbReference type="RefSeq" id="WP_247286024.1">
    <property type="nucleotide sequence ID" value="NZ_JAKNRW010000001.1"/>
</dbReference>
<keyword evidence="2" id="KW-1185">Reference proteome</keyword>
<reference evidence="1 2" key="1">
    <citation type="submission" date="2022-02" db="EMBL/GenBank/DDBJ databases">
        <title>Comparative genomics of the first Antarctic Pseudomonas spp. capable of biotransforming 2,4,6-Trinitrotoluene.</title>
        <authorList>
            <person name="Cabrera M.A."/>
            <person name="Marquez S.L."/>
            <person name="Perez-Donoso J.M."/>
        </authorList>
    </citation>
    <scope>NUCLEOTIDE SEQUENCE [LARGE SCALE GENOMIC DNA]</scope>
    <source>
        <strain evidence="1 2">TNT19</strain>
    </source>
</reference>
<dbReference type="EMBL" id="JAKNRW010000001">
    <property type="protein sequence ID" value="MCK1788798.1"/>
    <property type="molecule type" value="Genomic_DNA"/>
</dbReference>
<accession>A0ABT0EST5</accession>
<gene>
    <name evidence="1" type="ORF">L9059_01045</name>
</gene>
<organism evidence="1 2">
    <name type="scientific">Pseudomonas violetae</name>
    <dbReference type="NCBI Taxonomy" id="2915813"/>
    <lineage>
        <taxon>Bacteria</taxon>
        <taxon>Pseudomonadati</taxon>
        <taxon>Pseudomonadota</taxon>
        <taxon>Gammaproteobacteria</taxon>
        <taxon>Pseudomonadales</taxon>
        <taxon>Pseudomonadaceae</taxon>
        <taxon>Pseudomonas</taxon>
    </lineage>
</organism>
<evidence type="ECO:0000313" key="2">
    <source>
        <dbReference type="Proteomes" id="UP001299876"/>
    </source>
</evidence>
<comment type="caution">
    <text evidence="1">The sequence shown here is derived from an EMBL/GenBank/DDBJ whole genome shotgun (WGS) entry which is preliminary data.</text>
</comment>